<organism evidence="1 2">
    <name type="scientific">Vaccinium darrowii</name>
    <dbReference type="NCBI Taxonomy" id="229202"/>
    <lineage>
        <taxon>Eukaryota</taxon>
        <taxon>Viridiplantae</taxon>
        <taxon>Streptophyta</taxon>
        <taxon>Embryophyta</taxon>
        <taxon>Tracheophyta</taxon>
        <taxon>Spermatophyta</taxon>
        <taxon>Magnoliopsida</taxon>
        <taxon>eudicotyledons</taxon>
        <taxon>Gunneridae</taxon>
        <taxon>Pentapetalae</taxon>
        <taxon>asterids</taxon>
        <taxon>Ericales</taxon>
        <taxon>Ericaceae</taxon>
        <taxon>Vaccinioideae</taxon>
        <taxon>Vaccinieae</taxon>
        <taxon>Vaccinium</taxon>
    </lineage>
</organism>
<sequence>MFFIETSAKTADNVNQLFEVAVKLSDPNEFPPVVVHYPFLIGESYDSEFVDKDQTALFDLIRAANYLEVKGLLGLLCQKVADMIKDMTSEEVRRMFNIVNDFTPEEEENVRKENAWAFE</sequence>
<protein>
    <submittedName>
        <fullName evidence="1">Uncharacterized protein</fullName>
    </submittedName>
</protein>
<name>A0ACB7ZBJ1_9ERIC</name>
<dbReference type="EMBL" id="CM037162">
    <property type="protein sequence ID" value="KAH7863119.1"/>
    <property type="molecule type" value="Genomic_DNA"/>
</dbReference>
<evidence type="ECO:0000313" key="2">
    <source>
        <dbReference type="Proteomes" id="UP000828048"/>
    </source>
</evidence>
<proteinExistence type="predicted"/>
<comment type="caution">
    <text evidence="1">The sequence shown here is derived from an EMBL/GenBank/DDBJ whole genome shotgun (WGS) entry which is preliminary data.</text>
</comment>
<dbReference type="Proteomes" id="UP000828048">
    <property type="component" value="Chromosome 12"/>
</dbReference>
<reference evidence="1 2" key="1">
    <citation type="journal article" date="2021" name="Hortic Res">
        <title>High-quality reference genome and annotation aids understanding of berry development for evergreen blueberry (Vaccinium darrowii).</title>
        <authorList>
            <person name="Yu J."/>
            <person name="Hulse-Kemp A.M."/>
            <person name="Babiker E."/>
            <person name="Staton M."/>
        </authorList>
    </citation>
    <scope>NUCLEOTIDE SEQUENCE [LARGE SCALE GENOMIC DNA]</scope>
    <source>
        <strain evidence="2">cv. NJ 8807/NJ 8810</strain>
        <tissue evidence="1">Young leaf</tissue>
    </source>
</reference>
<accession>A0ACB7ZBJ1</accession>
<gene>
    <name evidence="1" type="ORF">Vadar_013537</name>
</gene>
<keyword evidence="2" id="KW-1185">Reference proteome</keyword>
<evidence type="ECO:0000313" key="1">
    <source>
        <dbReference type="EMBL" id="KAH7863119.1"/>
    </source>
</evidence>